<dbReference type="CDD" id="cd06194">
    <property type="entry name" value="FNR_N-term_Iron_sulfur_binding"/>
    <property type="match status" value="1"/>
</dbReference>
<name>A0A6B8KE70_9HYPH</name>
<dbReference type="GO" id="GO:0016491">
    <property type="term" value="F:oxidoreductase activity"/>
    <property type="evidence" value="ECO:0007669"/>
    <property type="project" value="InterPro"/>
</dbReference>
<keyword evidence="5" id="KW-1185">Reference proteome</keyword>
<dbReference type="Proteomes" id="UP000309061">
    <property type="component" value="Chromosome"/>
</dbReference>
<dbReference type="KEGG" id="mhey:H2LOC_009415"/>
<dbReference type="SUPFAM" id="SSF54292">
    <property type="entry name" value="2Fe-2S ferredoxin-like"/>
    <property type="match status" value="1"/>
</dbReference>
<dbReference type="CDD" id="cd00207">
    <property type="entry name" value="fer2"/>
    <property type="match status" value="1"/>
</dbReference>
<accession>A0A6B8KE70</accession>
<comment type="cofactor">
    <cofactor evidence="1">
        <name>[2Fe-2S] cluster</name>
        <dbReference type="ChEBI" id="CHEBI:190135"/>
    </cofactor>
</comment>
<evidence type="ECO:0000313" key="4">
    <source>
        <dbReference type="EMBL" id="QGM45902.1"/>
    </source>
</evidence>
<evidence type="ECO:0000256" key="1">
    <source>
        <dbReference type="ARBA" id="ARBA00034078"/>
    </source>
</evidence>
<evidence type="ECO:0000259" key="2">
    <source>
        <dbReference type="PROSITE" id="PS51085"/>
    </source>
</evidence>
<dbReference type="InterPro" id="IPR012675">
    <property type="entry name" value="Beta-grasp_dom_sf"/>
</dbReference>
<dbReference type="PRINTS" id="PR00371">
    <property type="entry name" value="FPNCR"/>
</dbReference>
<dbReference type="RefSeq" id="WP_154331610.1">
    <property type="nucleotide sequence ID" value="NZ_CP046052.1"/>
</dbReference>
<dbReference type="InterPro" id="IPR001709">
    <property type="entry name" value="Flavoprot_Pyr_Nucl_cyt_Rdtase"/>
</dbReference>
<dbReference type="OrthoDB" id="9806195at2"/>
<dbReference type="InterPro" id="IPR008333">
    <property type="entry name" value="Cbr1-like_FAD-bd_dom"/>
</dbReference>
<dbReference type="SUPFAM" id="SSF52343">
    <property type="entry name" value="Ferredoxin reductase-like, C-terminal NADP-linked domain"/>
    <property type="match status" value="1"/>
</dbReference>
<evidence type="ECO:0000313" key="5">
    <source>
        <dbReference type="Proteomes" id="UP000309061"/>
    </source>
</evidence>
<dbReference type="Gene3D" id="3.10.20.30">
    <property type="match status" value="1"/>
</dbReference>
<dbReference type="Pfam" id="PF00111">
    <property type="entry name" value="Fer2"/>
    <property type="match status" value="1"/>
</dbReference>
<dbReference type="Gene3D" id="2.40.30.10">
    <property type="entry name" value="Translation factors"/>
    <property type="match status" value="1"/>
</dbReference>
<dbReference type="PROSITE" id="PS51384">
    <property type="entry name" value="FAD_FR"/>
    <property type="match status" value="1"/>
</dbReference>
<sequence>MSLLSYGDRPVEIAEGETVLSALLRAGIKAPHGCRAGVCQGCVQRALQGEPPAQAQEGLSDAQKAQGFFLACICAPKSPLILAPIESSSPRLDAIVRSMDLLAPDIMRLRIEPEAAFPYRAGQFLELVASEDLKRCYSLASHPEEDPFLEMHIRLHPDGRMSRHLSQNLSPGDRIEIAGPEGNCFYEGVEPDQPLVLIGAGTGLAPLWGVLRDALRRGHRGPIRLYHGARDRESAYHAEEMEVLARARENFAYRPCVRDTAAAHGGDVAATALADEQASLAHAAFFLCGGEKLVARLKRELFLGGAKLKHIRADVFTQAV</sequence>
<feature type="domain" description="2Fe-2S ferredoxin-type" evidence="2">
    <location>
        <begin position="1"/>
        <end position="88"/>
    </location>
</feature>
<proteinExistence type="predicted"/>
<dbReference type="GO" id="GO:0051536">
    <property type="term" value="F:iron-sulfur cluster binding"/>
    <property type="evidence" value="ECO:0007669"/>
    <property type="project" value="InterPro"/>
</dbReference>
<dbReference type="EMBL" id="CP046052">
    <property type="protein sequence ID" value="QGM45902.1"/>
    <property type="molecule type" value="Genomic_DNA"/>
</dbReference>
<dbReference type="PRINTS" id="PR00410">
    <property type="entry name" value="PHEHYDRXLASE"/>
</dbReference>
<dbReference type="InterPro" id="IPR001041">
    <property type="entry name" value="2Fe-2S_ferredoxin-type"/>
</dbReference>
<dbReference type="AlphaFoldDB" id="A0A6B8KE70"/>
<dbReference type="PANTHER" id="PTHR47354">
    <property type="entry name" value="NADH OXIDOREDUCTASE HCR"/>
    <property type="match status" value="1"/>
</dbReference>
<dbReference type="Pfam" id="PF00970">
    <property type="entry name" value="FAD_binding_6"/>
    <property type="match status" value="1"/>
</dbReference>
<organism evidence="4 5">
    <name type="scientific">Methylocystis heyeri</name>
    <dbReference type="NCBI Taxonomy" id="391905"/>
    <lineage>
        <taxon>Bacteria</taxon>
        <taxon>Pseudomonadati</taxon>
        <taxon>Pseudomonadota</taxon>
        <taxon>Alphaproteobacteria</taxon>
        <taxon>Hyphomicrobiales</taxon>
        <taxon>Methylocystaceae</taxon>
        <taxon>Methylocystis</taxon>
    </lineage>
</organism>
<protein>
    <submittedName>
        <fullName evidence="4">2Fe-2S iron-sulfur cluster binding domain-containing protein</fullName>
    </submittedName>
</protein>
<dbReference type="SUPFAM" id="SSF63380">
    <property type="entry name" value="Riboflavin synthase domain-like"/>
    <property type="match status" value="1"/>
</dbReference>
<evidence type="ECO:0000259" key="3">
    <source>
        <dbReference type="PROSITE" id="PS51384"/>
    </source>
</evidence>
<feature type="domain" description="FAD-binding FR-type" evidence="3">
    <location>
        <begin position="88"/>
        <end position="187"/>
    </location>
</feature>
<dbReference type="InterPro" id="IPR050415">
    <property type="entry name" value="MRET"/>
</dbReference>
<dbReference type="InterPro" id="IPR017938">
    <property type="entry name" value="Riboflavin_synthase-like_b-brl"/>
</dbReference>
<dbReference type="InterPro" id="IPR039261">
    <property type="entry name" value="FNR_nucleotide-bd"/>
</dbReference>
<dbReference type="InterPro" id="IPR017927">
    <property type="entry name" value="FAD-bd_FR_type"/>
</dbReference>
<dbReference type="Pfam" id="PF00175">
    <property type="entry name" value="NAD_binding_1"/>
    <property type="match status" value="1"/>
</dbReference>
<dbReference type="InterPro" id="IPR001433">
    <property type="entry name" value="OxRdtase_FAD/NAD-bd"/>
</dbReference>
<dbReference type="PROSITE" id="PS51085">
    <property type="entry name" value="2FE2S_FER_2"/>
    <property type="match status" value="1"/>
</dbReference>
<dbReference type="PANTHER" id="PTHR47354:SF3">
    <property type="entry name" value="OXIDOREDUCTASE-RELATED"/>
    <property type="match status" value="1"/>
</dbReference>
<reference evidence="4 5" key="1">
    <citation type="submission" date="2019-11" db="EMBL/GenBank/DDBJ databases">
        <title>The genome sequence of Methylocystis heyeri.</title>
        <authorList>
            <person name="Oshkin I.Y."/>
            <person name="Miroshnikov K."/>
            <person name="Dedysh S.N."/>
        </authorList>
    </citation>
    <scope>NUCLEOTIDE SEQUENCE [LARGE SCALE GENOMIC DNA]</scope>
    <source>
        <strain evidence="4 5">H2</strain>
    </source>
</reference>
<gene>
    <name evidence="4" type="ORF">H2LOC_009415</name>
</gene>
<dbReference type="Gene3D" id="3.40.50.80">
    <property type="entry name" value="Nucleotide-binding domain of ferredoxin-NADP reductase (FNR) module"/>
    <property type="match status" value="1"/>
</dbReference>
<dbReference type="InterPro" id="IPR036010">
    <property type="entry name" value="2Fe-2S_ferredoxin-like_sf"/>
</dbReference>